<reference evidence="11" key="1">
    <citation type="submission" date="2021-05" db="EMBL/GenBank/DDBJ databases">
        <title>A free-living protist that lacks canonical eukaryotic 1 DNA replication and segregation systems.</title>
        <authorList>
            <person name="Salas-Leiva D.E."/>
            <person name="Tromer E.C."/>
            <person name="Curtis B.A."/>
            <person name="Jerlstrom-Hultqvist J."/>
            <person name="Kolisko M."/>
            <person name="Yi Z."/>
            <person name="Salas-Leiva J.S."/>
            <person name="Gallot-Lavallee L."/>
            <person name="Kops G.J.P.L."/>
            <person name="Archibald J.M."/>
            <person name="Simpson A.G.B."/>
            <person name="Roger A.J."/>
        </authorList>
    </citation>
    <scope>NUCLEOTIDE SEQUENCE</scope>
    <source>
        <strain evidence="11">BICM</strain>
    </source>
</reference>
<dbReference type="SMART" id="SM00404">
    <property type="entry name" value="PTPc_motif"/>
    <property type="match status" value="1"/>
</dbReference>
<evidence type="ECO:0000256" key="6">
    <source>
        <dbReference type="ARBA" id="ARBA00023306"/>
    </source>
</evidence>
<dbReference type="InterPro" id="IPR003595">
    <property type="entry name" value="Tyr_Pase_cat"/>
</dbReference>
<dbReference type="PROSITE" id="PS50054">
    <property type="entry name" value="TYR_PHOSPHATASE_DUAL"/>
    <property type="match status" value="1"/>
</dbReference>
<dbReference type="InterPro" id="IPR029021">
    <property type="entry name" value="Prot-tyrosine_phosphatase-like"/>
</dbReference>
<feature type="region of interest" description="Disordered" evidence="7">
    <location>
        <begin position="367"/>
        <end position="394"/>
    </location>
</feature>
<dbReference type="SUPFAM" id="SSF52799">
    <property type="entry name" value="(Phosphotyrosine protein) phosphatases II"/>
    <property type="match status" value="2"/>
</dbReference>
<evidence type="ECO:0000259" key="9">
    <source>
        <dbReference type="PROSITE" id="PS50055"/>
    </source>
</evidence>
<feature type="domain" description="Tyrosine-protein phosphatase" evidence="9">
    <location>
        <begin position="1"/>
        <end position="285"/>
    </location>
</feature>
<evidence type="ECO:0000256" key="4">
    <source>
        <dbReference type="ARBA" id="ARBA00022801"/>
    </source>
</evidence>
<keyword evidence="6" id="KW-0131">Cell cycle</keyword>
<dbReference type="InterPro" id="IPR044506">
    <property type="entry name" value="CDC14_C"/>
</dbReference>
<keyword evidence="3 11" id="KW-0132">Cell division</keyword>
<dbReference type="EC" id="3.1.3.48" evidence="2"/>
<dbReference type="InterPro" id="IPR000387">
    <property type="entry name" value="Tyr_Pase_dom"/>
</dbReference>
<sequence length="394" mass="44383">MNKNTVRNAVCIIPNRLYFVSLTTVPPDTDDAHYFSTDQTLIYEPFELDFGPLNAGRLYKYCCMVTAKLRSPQYKDKRIFVVTSLDGQKRANAAVLIVAYAVLILKRTPEEAYRPFLGCYPPFVPFRDASTAVSTFNLTVLDCVRGLGRAVSAGLFDIQTFDVDSYQFYERVENGDMNWIVPSRFLAFAGPSAKPGPHDHPFTPEDYVPYFKKHGLKGVVRLNKKLYSRTSFTRHGIDHLDIYFPDGAVPPEDLVRRFLEYCESTDGPIAVHCKAGLGRTGTLIACYLMKHHRFTAAEVIGFIRIMRPGSIIGPQQHFLQHIQQRLWHEGERYLKKKNAGAAALLSPEAPLVKEDLIAGIERMTVRDHPHSPHKAGAAHKDPAVVPTTPGMYKR</sequence>
<dbReference type="FunFam" id="3.90.190.10:FF:000006">
    <property type="entry name" value="Dual specificity protein phosphatase CDC14B"/>
    <property type="match status" value="1"/>
</dbReference>
<keyword evidence="4" id="KW-0378">Hydrolase</keyword>
<dbReference type="GO" id="GO:0051301">
    <property type="term" value="P:cell division"/>
    <property type="evidence" value="ECO:0007669"/>
    <property type="project" value="UniProtKB-KW"/>
</dbReference>
<dbReference type="OrthoDB" id="266663at2759"/>
<evidence type="ECO:0000256" key="1">
    <source>
        <dbReference type="ARBA" id="ARBA00007315"/>
    </source>
</evidence>
<dbReference type="InterPro" id="IPR029260">
    <property type="entry name" value="DSPn"/>
</dbReference>
<dbReference type="Pfam" id="PF14671">
    <property type="entry name" value="DSPn"/>
    <property type="match status" value="1"/>
</dbReference>
<comment type="similarity">
    <text evidence="1">Belongs to the protein-tyrosine phosphatase family. Non-receptor class CDC14 subfamily.</text>
</comment>
<dbReference type="SMART" id="SM00195">
    <property type="entry name" value="DSPc"/>
    <property type="match status" value="1"/>
</dbReference>
<dbReference type="Gene3D" id="3.90.190.10">
    <property type="entry name" value="Protein tyrosine phosphatase superfamily"/>
    <property type="match status" value="2"/>
</dbReference>
<name>A0A8J6E6F3_9EUKA</name>
<dbReference type="GO" id="GO:0004725">
    <property type="term" value="F:protein tyrosine phosphatase activity"/>
    <property type="evidence" value="ECO:0007669"/>
    <property type="project" value="UniProtKB-EC"/>
</dbReference>
<dbReference type="InterPro" id="IPR020422">
    <property type="entry name" value="TYR_PHOSPHATASE_DUAL_dom"/>
</dbReference>
<dbReference type="PANTHER" id="PTHR23339">
    <property type="entry name" value="TYROSINE SPECIFIC PROTEIN PHOSPHATASE AND DUAL SPECIFICITY PROTEIN PHOSPHATASE"/>
    <property type="match status" value="1"/>
</dbReference>
<gene>
    <name evidence="11" type="ORF">J8273_1399</name>
</gene>
<dbReference type="InterPro" id="IPR000340">
    <property type="entry name" value="Dual-sp_phosphatase_cat-dom"/>
</dbReference>
<dbReference type="InterPro" id="IPR000242">
    <property type="entry name" value="PTP_cat"/>
</dbReference>
<evidence type="ECO:0000256" key="7">
    <source>
        <dbReference type="SAM" id="MobiDB-lite"/>
    </source>
</evidence>
<evidence type="ECO:0000256" key="5">
    <source>
        <dbReference type="ARBA" id="ARBA00022912"/>
    </source>
</evidence>
<organism evidence="11 12">
    <name type="scientific">Carpediemonas membranifera</name>
    <dbReference type="NCBI Taxonomy" id="201153"/>
    <lineage>
        <taxon>Eukaryota</taxon>
        <taxon>Metamonada</taxon>
        <taxon>Carpediemonas-like organisms</taxon>
        <taxon>Carpediemonas</taxon>
    </lineage>
</organism>
<dbReference type="CDD" id="cd17657">
    <property type="entry name" value="CDC14_N"/>
    <property type="match status" value="1"/>
</dbReference>
<evidence type="ECO:0000259" key="10">
    <source>
        <dbReference type="PROSITE" id="PS50056"/>
    </source>
</evidence>
<dbReference type="InterPro" id="IPR050561">
    <property type="entry name" value="PTP"/>
</dbReference>
<dbReference type="Proteomes" id="UP000717585">
    <property type="component" value="Unassembled WGS sequence"/>
</dbReference>
<feature type="domain" description="Tyrosine specific protein phosphatases" evidence="10">
    <location>
        <begin position="256"/>
        <end position="318"/>
    </location>
</feature>
<protein>
    <recommendedName>
        <fullName evidence="2">protein-tyrosine-phosphatase</fullName>
        <ecNumber evidence="2">3.1.3.48</ecNumber>
    </recommendedName>
</protein>
<dbReference type="CDD" id="cd14499">
    <property type="entry name" value="CDC14_C"/>
    <property type="match status" value="1"/>
</dbReference>
<dbReference type="PROSITE" id="PS50056">
    <property type="entry name" value="TYR_PHOSPHATASE_2"/>
    <property type="match status" value="1"/>
</dbReference>
<feature type="domain" description="Tyrosine-protein phosphatase" evidence="8">
    <location>
        <begin position="176"/>
        <end position="333"/>
    </location>
</feature>
<keyword evidence="5" id="KW-0904">Protein phosphatase</keyword>
<proteinExistence type="inferred from homology"/>
<dbReference type="InterPro" id="IPR016130">
    <property type="entry name" value="Tyr_Pase_AS"/>
</dbReference>
<dbReference type="EMBL" id="JAHDYR010000004">
    <property type="protein sequence ID" value="KAG9397042.1"/>
    <property type="molecule type" value="Genomic_DNA"/>
</dbReference>
<dbReference type="AlphaFoldDB" id="A0A8J6E6F3"/>
<dbReference type="Pfam" id="PF00782">
    <property type="entry name" value="DSPc"/>
    <property type="match status" value="1"/>
</dbReference>
<dbReference type="PROSITE" id="PS50055">
    <property type="entry name" value="TYR_PHOSPHATASE_PTP"/>
    <property type="match status" value="1"/>
</dbReference>
<evidence type="ECO:0000259" key="8">
    <source>
        <dbReference type="PROSITE" id="PS50054"/>
    </source>
</evidence>
<dbReference type="PROSITE" id="PS00383">
    <property type="entry name" value="TYR_PHOSPHATASE_1"/>
    <property type="match status" value="1"/>
</dbReference>
<evidence type="ECO:0000256" key="2">
    <source>
        <dbReference type="ARBA" id="ARBA00013064"/>
    </source>
</evidence>
<evidence type="ECO:0000313" key="11">
    <source>
        <dbReference type="EMBL" id="KAG9397042.1"/>
    </source>
</evidence>
<evidence type="ECO:0000313" key="12">
    <source>
        <dbReference type="Proteomes" id="UP000717585"/>
    </source>
</evidence>
<evidence type="ECO:0000256" key="3">
    <source>
        <dbReference type="ARBA" id="ARBA00022618"/>
    </source>
</evidence>
<comment type="caution">
    <text evidence="11">The sequence shown here is derived from an EMBL/GenBank/DDBJ whole genome shotgun (WGS) entry which is preliminary data.</text>
</comment>
<accession>A0A8J6E6F3</accession>
<keyword evidence="12" id="KW-1185">Reference proteome</keyword>